<comment type="subcellular location">
    <subcellularLocation>
        <location evidence="1">Membrane</location>
        <topology evidence="1">Multi-pass membrane protein</topology>
    </subcellularLocation>
</comment>
<dbReference type="PANTHER" id="PTHR33048">
    <property type="entry name" value="PTH11-LIKE INTEGRAL MEMBRANE PROTEIN (AFU_ORTHOLOGUE AFUA_5G11245)"/>
    <property type="match status" value="1"/>
</dbReference>
<feature type="transmembrane region" description="Helical" evidence="7">
    <location>
        <begin position="117"/>
        <end position="136"/>
    </location>
</feature>
<feature type="transmembrane region" description="Helical" evidence="7">
    <location>
        <begin position="230"/>
        <end position="251"/>
    </location>
</feature>
<dbReference type="Pfam" id="PF20684">
    <property type="entry name" value="Fung_rhodopsin"/>
    <property type="match status" value="1"/>
</dbReference>
<dbReference type="Proteomes" id="UP000011086">
    <property type="component" value="Unassembled WGS sequence"/>
</dbReference>
<keyword evidence="4 7" id="KW-0472">Membrane</keyword>
<feature type="transmembrane region" description="Helical" evidence="7">
    <location>
        <begin position="263"/>
        <end position="285"/>
    </location>
</feature>
<feature type="compositionally biased region" description="Low complexity" evidence="6">
    <location>
        <begin position="451"/>
        <end position="471"/>
    </location>
</feature>
<feature type="compositionally biased region" description="Low complexity" evidence="6">
    <location>
        <begin position="478"/>
        <end position="488"/>
    </location>
</feature>
<accession>A0AA97PIE3</accession>
<dbReference type="AlphaFoldDB" id="A0AA97PIE3"/>
<evidence type="ECO:0000256" key="6">
    <source>
        <dbReference type="SAM" id="MobiDB-lite"/>
    </source>
</evidence>
<evidence type="ECO:0000256" key="5">
    <source>
        <dbReference type="ARBA" id="ARBA00038359"/>
    </source>
</evidence>
<dbReference type="InterPro" id="IPR052337">
    <property type="entry name" value="SAT4-like"/>
</dbReference>
<feature type="transmembrane region" description="Helical" evidence="7">
    <location>
        <begin position="188"/>
        <end position="218"/>
    </location>
</feature>
<dbReference type="PANTHER" id="PTHR33048:SF47">
    <property type="entry name" value="INTEGRAL MEMBRANE PROTEIN-RELATED"/>
    <property type="match status" value="1"/>
</dbReference>
<feature type="compositionally biased region" description="Basic and acidic residues" evidence="6">
    <location>
        <begin position="371"/>
        <end position="388"/>
    </location>
</feature>
<keyword evidence="3 7" id="KW-1133">Transmembrane helix</keyword>
<evidence type="ECO:0000256" key="4">
    <source>
        <dbReference type="ARBA" id="ARBA00023136"/>
    </source>
</evidence>
<evidence type="ECO:0000256" key="2">
    <source>
        <dbReference type="ARBA" id="ARBA00022692"/>
    </source>
</evidence>
<feature type="compositionally biased region" description="Low complexity" evidence="6">
    <location>
        <begin position="353"/>
        <end position="365"/>
    </location>
</feature>
<reference evidence="9" key="1">
    <citation type="journal article" date="2012" name="PLoS Genet.">
        <title>Comparative analysis of the genomes of two field isolates of the rice blast fungus Magnaporthe oryzae.</title>
        <authorList>
            <person name="Xue M."/>
            <person name="Yang J."/>
            <person name="Li Z."/>
            <person name="Hu S."/>
            <person name="Yao N."/>
            <person name="Dean R.A."/>
            <person name="Zhao W."/>
            <person name="Shen M."/>
            <person name="Zhang H."/>
            <person name="Li C."/>
            <person name="Liu L."/>
            <person name="Cao L."/>
            <person name="Xu X."/>
            <person name="Xing Y."/>
            <person name="Hsiang T."/>
            <person name="Zhang Z."/>
            <person name="Xu J.R."/>
            <person name="Peng Y.L."/>
        </authorList>
    </citation>
    <scope>NUCLEOTIDE SEQUENCE</scope>
    <source>
        <strain evidence="9">Y34</strain>
    </source>
</reference>
<evidence type="ECO:0000313" key="9">
    <source>
        <dbReference type="EMBL" id="ELQ35752.1"/>
    </source>
</evidence>
<evidence type="ECO:0000259" key="8">
    <source>
        <dbReference type="Pfam" id="PF20684"/>
    </source>
</evidence>
<dbReference type="EMBL" id="JH793740">
    <property type="protein sequence ID" value="ELQ35752.1"/>
    <property type="molecule type" value="Genomic_DNA"/>
</dbReference>
<feature type="domain" description="Rhodopsin" evidence="8">
    <location>
        <begin position="122"/>
        <end position="331"/>
    </location>
</feature>
<sequence length="509" mass="55700">MAEPGAPLNLDPAFLAENRAEVLQRIAISLAVITTAMMALRFYAKVRFQSPGIELFDIFLIAAYIITLGMCALGISEPFFFVLSNLCLYAAAKGRAAPKPDTKKEKKKIAKGADKRLVWTAAMTIVGGVGQHVALFQQPGGDKAKLRGWAQCILAFEIIYFTSVALPKIAIIFMYIQVFNWRNTRRRVAWALVAINASLAISLVGAACFQCIPLAYWWDRSIPGGRCFDIQAFFHAQSVPGFILDLFIMALPLQSIWELKLPLIKKIALALIFLIASFGIVASVVRARIFFSTSAFEDRTWASVELVGWSIIESGTYVVTACLPHMKPIFSHYTPQAVKDFGRGAFSKASSALSGSKSFSTSSSGKRSRRRGDMDIHKSGDDIDHVEPVRLASLDVSRPPRHPAINGGGGSYDDDDDRNPFWAAEPRGPHDSIYSPGHARGYHLPRQMQIQAGQEGGSSAAAGQRGSRSASVPGPKDVLVTTKVTVTTNYDSSRFRSEPRPSSPWPSRI</sequence>
<name>A0AA97PIE3_PYRO3</name>
<feature type="transmembrane region" description="Helical" evidence="7">
    <location>
        <begin position="22"/>
        <end position="43"/>
    </location>
</feature>
<dbReference type="GO" id="GO:0016020">
    <property type="term" value="C:membrane"/>
    <property type="evidence" value="ECO:0007669"/>
    <property type="project" value="UniProtKB-SubCell"/>
</dbReference>
<feature type="transmembrane region" description="Helical" evidence="7">
    <location>
        <begin position="148"/>
        <end position="176"/>
    </location>
</feature>
<protein>
    <recommendedName>
        <fullName evidence="8">Rhodopsin domain-containing protein</fullName>
    </recommendedName>
</protein>
<gene>
    <name evidence="9" type="ORF">OOU_Y34scaffold00691g5</name>
</gene>
<keyword evidence="2 7" id="KW-0812">Transmembrane</keyword>
<dbReference type="InterPro" id="IPR049326">
    <property type="entry name" value="Rhodopsin_dom_fungi"/>
</dbReference>
<feature type="region of interest" description="Disordered" evidence="6">
    <location>
        <begin position="353"/>
        <end position="509"/>
    </location>
</feature>
<proteinExistence type="inferred from homology"/>
<evidence type="ECO:0000256" key="3">
    <source>
        <dbReference type="ARBA" id="ARBA00022989"/>
    </source>
</evidence>
<organism evidence="9">
    <name type="scientific">Pyricularia oryzae (strain Y34)</name>
    <name type="common">Rice blast fungus</name>
    <name type="synonym">Magnaporthe oryzae</name>
    <dbReference type="NCBI Taxonomy" id="1143189"/>
    <lineage>
        <taxon>Eukaryota</taxon>
        <taxon>Fungi</taxon>
        <taxon>Dikarya</taxon>
        <taxon>Ascomycota</taxon>
        <taxon>Pezizomycotina</taxon>
        <taxon>Sordariomycetes</taxon>
        <taxon>Sordariomycetidae</taxon>
        <taxon>Magnaporthales</taxon>
        <taxon>Pyriculariaceae</taxon>
        <taxon>Pyricularia</taxon>
    </lineage>
</organism>
<feature type="transmembrane region" description="Helical" evidence="7">
    <location>
        <begin position="55"/>
        <end position="73"/>
    </location>
</feature>
<evidence type="ECO:0000256" key="1">
    <source>
        <dbReference type="ARBA" id="ARBA00004141"/>
    </source>
</evidence>
<evidence type="ECO:0000256" key="7">
    <source>
        <dbReference type="SAM" id="Phobius"/>
    </source>
</evidence>
<comment type="similarity">
    <text evidence="5">Belongs to the SAT4 family.</text>
</comment>